<keyword evidence="3" id="KW-1185">Reference proteome</keyword>
<dbReference type="PANTHER" id="PTHR36221:SF1">
    <property type="entry name" value="DUF742 DOMAIN-CONTAINING PROTEIN"/>
    <property type="match status" value="1"/>
</dbReference>
<dbReference type="EMBL" id="CP015163">
    <property type="protein sequence ID" value="AXB45513.1"/>
    <property type="molecule type" value="Genomic_DNA"/>
</dbReference>
<evidence type="ECO:0008006" key="4">
    <source>
        <dbReference type="Google" id="ProtNLM"/>
    </source>
</evidence>
<dbReference type="KEGG" id="aab:A4R43_25970"/>
<dbReference type="Proteomes" id="UP000250434">
    <property type="component" value="Chromosome"/>
</dbReference>
<organism evidence="2 3">
    <name type="scientific">Amycolatopsis albispora</name>
    <dbReference type="NCBI Taxonomy" id="1804986"/>
    <lineage>
        <taxon>Bacteria</taxon>
        <taxon>Bacillati</taxon>
        <taxon>Actinomycetota</taxon>
        <taxon>Actinomycetes</taxon>
        <taxon>Pseudonocardiales</taxon>
        <taxon>Pseudonocardiaceae</taxon>
        <taxon>Amycolatopsis</taxon>
    </lineage>
</organism>
<evidence type="ECO:0000313" key="2">
    <source>
        <dbReference type="EMBL" id="AXB45513.1"/>
    </source>
</evidence>
<dbReference type="OrthoDB" id="4244884at2"/>
<protein>
    <recommendedName>
        <fullName evidence="4">Multi-component regulatory system-8</fullName>
    </recommendedName>
</protein>
<sequence length="263" mass="28662">MDSGRSRGERRFDDDFSSARWPNESDNSNISDSRGGEVAGEDWKSFRDRIDREWRSRRGGEDPAPEPAAPDPGAWLNPADQPVTRGPADFNVDDFRDRLLSGPVSELYGVGGGSLRDAAGGFTAFGGPEEPEPEQFIPSARPSTPPEEPVETSGLVRPYFRTGGRTKPTYDLAIEALISTSERGRLIDSVRVPEHRSICDLCLDTRSVAEIAAHLRLPLGVVRVLIGDVAGLGLVLVHSGNTVVGDRPSIEFMERVLSGLRRI</sequence>
<proteinExistence type="predicted"/>
<evidence type="ECO:0000256" key="1">
    <source>
        <dbReference type="SAM" id="MobiDB-lite"/>
    </source>
</evidence>
<feature type="region of interest" description="Disordered" evidence="1">
    <location>
        <begin position="131"/>
        <end position="153"/>
    </location>
</feature>
<feature type="compositionally biased region" description="Basic and acidic residues" evidence="1">
    <location>
        <begin position="1"/>
        <end position="14"/>
    </location>
</feature>
<dbReference type="InterPro" id="IPR007995">
    <property type="entry name" value="DUF742"/>
</dbReference>
<dbReference type="PANTHER" id="PTHR36221">
    <property type="entry name" value="DUF742 DOMAIN-CONTAINING PROTEIN"/>
    <property type="match status" value="1"/>
</dbReference>
<name>A0A344LBT9_9PSEU</name>
<evidence type="ECO:0000313" key="3">
    <source>
        <dbReference type="Proteomes" id="UP000250434"/>
    </source>
</evidence>
<reference evidence="2 3" key="1">
    <citation type="submission" date="2016-04" db="EMBL/GenBank/DDBJ databases">
        <title>Complete genome sequence and analysis of deep-sea sediment isolate, Amycolatopsis sp. WP1.</title>
        <authorList>
            <person name="Wang H."/>
            <person name="Chen S."/>
            <person name="Wu Q."/>
        </authorList>
    </citation>
    <scope>NUCLEOTIDE SEQUENCE [LARGE SCALE GENOMIC DNA]</scope>
    <source>
        <strain evidence="2 3">WP1</strain>
    </source>
</reference>
<accession>A0A344LBT9</accession>
<dbReference type="AlphaFoldDB" id="A0A344LBT9"/>
<gene>
    <name evidence="2" type="ORF">A4R43_25970</name>
</gene>
<dbReference type="RefSeq" id="WP_113694747.1">
    <property type="nucleotide sequence ID" value="NZ_CP015163.1"/>
</dbReference>
<dbReference type="Pfam" id="PF05331">
    <property type="entry name" value="DUF742"/>
    <property type="match status" value="1"/>
</dbReference>
<feature type="region of interest" description="Disordered" evidence="1">
    <location>
        <begin position="1"/>
        <end position="88"/>
    </location>
</feature>
<feature type="compositionally biased region" description="Basic and acidic residues" evidence="1">
    <location>
        <begin position="41"/>
        <end position="61"/>
    </location>
</feature>